<dbReference type="Proteomes" id="UP000500767">
    <property type="component" value="Chromosome"/>
</dbReference>
<dbReference type="PANTHER" id="PTHR10584">
    <property type="entry name" value="SUGAR KINASE"/>
    <property type="match status" value="1"/>
</dbReference>
<dbReference type="InterPro" id="IPR002173">
    <property type="entry name" value="Carboh/pur_kinase_PfkB_CS"/>
</dbReference>
<feature type="active site" description="Proton acceptor" evidence="13">
    <location>
        <position position="254"/>
    </location>
</feature>
<evidence type="ECO:0000256" key="8">
    <source>
        <dbReference type="ARBA" id="ARBA00022842"/>
    </source>
</evidence>
<dbReference type="InterPro" id="IPR029056">
    <property type="entry name" value="Ribokinase-like"/>
</dbReference>
<reference evidence="15 16" key="1">
    <citation type="journal article" date="2014" name="World J. Microbiol. Biotechnol.">
        <title>Biodiversity and physiological characteristics of Antarctic and Arctic lichens-associated bacteria.</title>
        <authorList>
            <person name="Lee Y.M."/>
            <person name="Kim E.H."/>
            <person name="Lee H.K."/>
            <person name="Hong S.G."/>
        </authorList>
    </citation>
    <scope>NUCLEOTIDE SEQUENCE [LARGE SCALE GENOMIC DNA]</scope>
    <source>
        <strain evidence="15 16">PAMC 26569</strain>
    </source>
</reference>
<keyword evidence="8 13" id="KW-0460">Magnesium</keyword>
<comment type="similarity">
    <text evidence="1">Belongs to the carbohydrate kinase pfkB family.</text>
</comment>
<evidence type="ECO:0000256" key="6">
    <source>
        <dbReference type="ARBA" id="ARBA00022777"/>
    </source>
</evidence>
<keyword evidence="9 13" id="KW-0630">Potassium</keyword>
<evidence type="ECO:0000256" key="3">
    <source>
        <dbReference type="ARBA" id="ARBA00022679"/>
    </source>
</evidence>
<evidence type="ECO:0000256" key="4">
    <source>
        <dbReference type="ARBA" id="ARBA00022723"/>
    </source>
</evidence>
<dbReference type="UniPathway" id="UPA00916">
    <property type="reaction ID" value="UER00889"/>
</dbReference>
<feature type="domain" description="Carbohydrate kinase PfkB" evidence="14">
    <location>
        <begin position="5"/>
        <end position="292"/>
    </location>
</feature>
<feature type="binding site" evidence="13">
    <location>
        <position position="287"/>
    </location>
    <ligand>
        <name>K(+)</name>
        <dbReference type="ChEBI" id="CHEBI:29103"/>
    </ligand>
</feature>
<feature type="binding site" evidence="13">
    <location>
        <position position="284"/>
    </location>
    <ligand>
        <name>K(+)</name>
        <dbReference type="ChEBI" id="CHEBI:29103"/>
    </ligand>
</feature>
<dbReference type="GO" id="GO:0019303">
    <property type="term" value="P:D-ribose catabolic process"/>
    <property type="evidence" value="ECO:0007669"/>
    <property type="project" value="UniProtKB-UniPathway"/>
</dbReference>
<keyword evidence="6 13" id="KW-0418">Kinase</keyword>
<comment type="subcellular location">
    <subcellularLocation>
        <location evidence="13">Cytoplasm</location>
    </subcellularLocation>
</comment>
<sequence>MSARIGVIGSNMVDLVTTIDRMPRIGETLEAPHFEMGAGGKGANQAAAAAKLGADVLMVSRVGDDLFGGNTIANFHALGIDSTHVRAVPGVSSGVAPIFVDARGDNSILIVKGANDHLLPADIDQAAADLLGCDLILLQLEIPLDSVYHAIDWARANGKRVLLNPAPATTALSLDRIAGVDFFMPNQTELSILTGLPADDRHQAEIAARLLLQRGMGTIIVTLGAEGALLVTRDETRHILPVRVQVRDTSGAGDAFIGAFAAHYVVHHDLHAALDQAVRYAAHSVTRAGTQKAFATGAEFNEFNLEQRRS</sequence>
<feature type="binding site" evidence="13">
    <location>
        <begin position="40"/>
        <end position="44"/>
    </location>
    <ligand>
        <name>substrate</name>
    </ligand>
</feature>
<evidence type="ECO:0000313" key="15">
    <source>
        <dbReference type="EMBL" id="QKE92075.1"/>
    </source>
</evidence>
<dbReference type="EC" id="2.7.1.229" evidence="13"/>
<keyword evidence="10 13" id="KW-0119">Carbohydrate metabolism</keyword>
<evidence type="ECO:0000256" key="9">
    <source>
        <dbReference type="ARBA" id="ARBA00022958"/>
    </source>
</evidence>
<keyword evidence="2 13" id="KW-0963">Cytoplasm</keyword>
<comment type="catalytic activity">
    <reaction evidence="11">
        <text>2-deoxy-D-ribose + ATP = 2-deoxy-D-ribose 5-phosphate + ADP + H(+)</text>
        <dbReference type="Rhea" id="RHEA:30871"/>
        <dbReference type="ChEBI" id="CHEBI:15378"/>
        <dbReference type="ChEBI" id="CHEBI:30616"/>
        <dbReference type="ChEBI" id="CHEBI:62877"/>
        <dbReference type="ChEBI" id="CHEBI:90761"/>
        <dbReference type="ChEBI" id="CHEBI:456216"/>
        <dbReference type="EC" id="2.7.1.229"/>
    </reaction>
    <physiologicalReaction direction="left-to-right" evidence="11">
        <dbReference type="Rhea" id="RHEA:30872"/>
    </physiologicalReaction>
</comment>
<dbReference type="EMBL" id="CP053708">
    <property type="protein sequence ID" value="QKE92075.1"/>
    <property type="molecule type" value="Genomic_DNA"/>
</dbReference>
<proteinExistence type="inferred from homology"/>
<keyword evidence="3 13" id="KW-0808">Transferase</keyword>
<dbReference type="AlphaFoldDB" id="A0A6M8HV82"/>
<dbReference type="InterPro" id="IPR011611">
    <property type="entry name" value="PfkB_dom"/>
</dbReference>
<evidence type="ECO:0000256" key="1">
    <source>
        <dbReference type="ARBA" id="ARBA00005380"/>
    </source>
</evidence>
<name>A0A6M8HV82_9PROT</name>
<feature type="binding site" evidence="13">
    <location>
        <position position="186"/>
    </location>
    <ligand>
        <name>ATP</name>
        <dbReference type="ChEBI" id="CHEBI:30616"/>
    </ligand>
</feature>
<dbReference type="Pfam" id="PF00294">
    <property type="entry name" value="PfkB"/>
    <property type="match status" value="1"/>
</dbReference>
<comment type="subunit">
    <text evidence="13">Homodimer.</text>
</comment>
<feature type="binding site" evidence="13">
    <location>
        <begin position="253"/>
        <end position="254"/>
    </location>
    <ligand>
        <name>ATP</name>
        <dbReference type="ChEBI" id="CHEBI:30616"/>
    </ligand>
</feature>
<keyword evidence="16" id="KW-1185">Reference proteome</keyword>
<gene>
    <name evidence="15" type="primary">rbsK</name>
    <name evidence="13" type="synonym">deoK</name>
    <name evidence="15" type="ORF">HN018_20360</name>
</gene>
<dbReference type="Gene3D" id="3.40.1190.20">
    <property type="match status" value="1"/>
</dbReference>
<comment type="caution">
    <text evidence="13">Lacks conserved residue(s) required for the propagation of feature annotation.</text>
</comment>
<evidence type="ECO:0000313" key="16">
    <source>
        <dbReference type="Proteomes" id="UP000500767"/>
    </source>
</evidence>
<feature type="binding site" evidence="13">
    <location>
        <position position="248"/>
    </location>
    <ligand>
        <name>K(+)</name>
        <dbReference type="ChEBI" id="CHEBI:29103"/>
    </ligand>
</feature>
<evidence type="ECO:0000256" key="2">
    <source>
        <dbReference type="ARBA" id="ARBA00022490"/>
    </source>
</evidence>
<evidence type="ECO:0000256" key="11">
    <source>
        <dbReference type="ARBA" id="ARBA00051363"/>
    </source>
</evidence>
<dbReference type="PANTHER" id="PTHR10584:SF166">
    <property type="entry name" value="RIBOKINASE"/>
    <property type="match status" value="1"/>
</dbReference>
<keyword evidence="4 13" id="KW-0479">Metal-binding</keyword>
<feature type="binding site" evidence="13">
    <location>
        <position position="141"/>
    </location>
    <ligand>
        <name>substrate</name>
    </ligand>
</feature>
<dbReference type="PROSITE" id="PS00584">
    <property type="entry name" value="PFKB_KINASES_2"/>
    <property type="match status" value="1"/>
</dbReference>
<keyword evidence="7 13" id="KW-0067">ATP-binding</keyword>
<dbReference type="InterPro" id="IPR002139">
    <property type="entry name" value="Ribo/fructo_kinase"/>
</dbReference>
<dbReference type="SUPFAM" id="SSF53613">
    <property type="entry name" value="Ribokinase-like"/>
    <property type="match status" value="1"/>
</dbReference>
<feature type="binding site" evidence="13">
    <location>
        <position position="289"/>
    </location>
    <ligand>
        <name>K(+)</name>
        <dbReference type="ChEBI" id="CHEBI:29103"/>
    </ligand>
</feature>
<comment type="cofactor">
    <cofactor evidence="13">
        <name>Mg(2+)</name>
        <dbReference type="ChEBI" id="CHEBI:18420"/>
    </cofactor>
</comment>
<evidence type="ECO:0000256" key="12">
    <source>
        <dbReference type="ARBA" id="ARBA00071515"/>
    </source>
</evidence>
<accession>A0A6M8HV82</accession>
<feature type="binding site" evidence="13">
    <location>
        <begin position="12"/>
        <end position="14"/>
    </location>
    <ligand>
        <name>substrate</name>
    </ligand>
</feature>
<dbReference type="RefSeq" id="WP_171833758.1">
    <property type="nucleotide sequence ID" value="NZ_CP053708.1"/>
</dbReference>
<dbReference type="GO" id="GO:0046872">
    <property type="term" value="F:metal ion binding"/>
    <property type="evidence" value="ECO:0007669"/>
    <property type="project" value="UniProtKB-KW"/>
</dbReference>
<dbReference type="CDD" id="cd01174">
    <property type="entry name" value="ribokinase"/>
    <property type="match status" value="1"/>
</dbReference>
<evidence type="ECO:0000259" key="14">
    <source>
        <dbReference type="Pfam" id="PF00294"/>
    </source>
</evidence>
<feature type="binding site" evidence="13">
    <location>
        <position position="250"/>
    </location>
    <ligand>
        <name>K(+)</name>
        <dbReference type="ChEBI" id="CHEBI:29103"/>
    </ligand>
</feature>
<evidence type="ECO:0000256" key="13">
    <source>
        <dbReference type="HAMAP-Rule" id="MF_01987"/>
    </source>
</evidence>
<feature type="binding site" evidence="13">
    <location>
        <position position="254"/>
    </location>
    <ligand>
        <name>substrate</name>
    </ligand>
</feature>
<comment type="function">
    <text evidence="13">Catalyzes the ATP-dependent phosphorylation of 2-deoxy-D-ribose to 2-deoxy-D-ribose 5-phosphate (dRib-5P), allowing the use of deoxyribose as the sole carbon source.</text>
</comment>
<feature type="binding site" evidence="13">
    <location>
        <begin position="222"/>
        <end position="227"/>
    </location>
    <ligand>
        <name>ATP</name>
        <dbReference type="ChEBI" id="CHEBI:30616"/>
    </ligand>
</feature>
<organism evidence="15 16">
    <name type="scientific">Lichenicola cladoniae</name>
    <dbReference type="NCBI Taxonomy" id="1484109"/>
    <lineage>
        <taxon>Bacteria</taxon>
        <taxon>Pseudomonadati</taxon>
        <taxon>Pseudomonadota</taxon>
        <taxon>Alphaproteobacteria</taxon>
        <taxon>Acetobacterales</taxon>
        <taxon>Acetobacteraceae</taxon>
        <taxon>Lichenicola</taxon>
    </lineage>
</organism>
<dbReference type="GO" id="GO:0005829">
    <property type="term" value="C:cytosol"/>
    <property type="evidence" value="ECO:0007669"/>
    <property type="project" value="TreeGrafter"/>
</dbReference>
<dbReference type="GO" id="GO:0005524">
    <property type="term" value="F:ATP binding"/>
    <property type="evidence" value="ECO:0007669"/>
    <property type="project" value="UniProtKB-UniRule"/>
</dbReference>
<dbReference type="KEGG" id="lck:HN018_20360"/>
<protein>
    <recommendedName>
        <fullName evidence="12 13">Deoxyribokinase</fullName>
        <shortName evidence="13">dRK</shortName>
        <ecNumber evidence="13">2.7.1.229</ecNumber>
    </recommendedName>
    <alternativeName>
        <fullName evidence="13">ATP:2-deoxy-D-ribose 5-phosphotransferase</fullName>
    </alternativeName>
</protein>
<dbReference type="GO" id="GO:0004747">
    <property type="term" value="F:ribokinase activity"/>
    <property type="evidence" value="ECO:0007669"/>
    <property type="project" value="UniProtKB-UniRule"/>
</dbReference>
<dbReference type="PRINTS" id="PR00990">
    <property type="entry name" value="RIBOKINASE"/>
</dbReference>
<evidence type="ECO:0000256" key="5">
    <source>
        <dbReference type="ARBA" id="ARBA00022741"/>
    </source>
</evidence>
<keyword evidence="5 13" id="KW-0547">Nucleotide-binding</keyword>
<dbReference type="FunFam" id="3.40.1190.20:FF:000010">
    <property type="entry name" value="Ribokinase"/>
    <property type="match status" value="1"/>
</dbReference>
<dbReference type="InterPro" id="IPR011877">
    <property type="entry name" value="Ribokinase"/>
</dbReference>
<dbReference type="HAMAP" id="MF_01987">
    <property type="entry name" value="Ribokinase"/>
    <property type="match status" value="1"/>
</dbReference>
<feature type="site" description="Important for substrate specificity" evidence="13">
    <location>
        <position position="12"/>
    </location>
</feature>
<evidence type="ECO:0000256" key="7">
    <source>
        <dbReference type="ARBA" id="ARBA00022840"/>
    </source>
</evidence>
<dbReference type="NCBIfam" id="TIGR02152">
    <property type="entry name" value="D_ribokin_bact"/>
    <property type="match status" value="1"/>
</dbReference>
<comment type="similarity">
    <text evidence="13">Belongs to the carbohydrate kinase PfkB family. Deoxyribokinase subfamily.</text>
</comment>
<evidence type="ECO:0000256" key="10">
    <source>
        <dbReference type="ARBA" id="ARBA00023277"/>
    </source>
</evidence>